<name>A0A397UJK9_9GLOM</name>
<accession>A0A397UJK9</accession>
<organism evidence="2 3">
    <name type="scientific">Gigaspora rosea</name>
    <dbReference type="NCBI Taxonomy" id="44941"/>
    <lineage>
        <taxon>Eukaryota</taxon>
        <taxon>Fungi</taxon>
        <taxon>Fungi incertae sedis</taxon>
        <taxon>Mucoromycota</taxon>
        <taxon>Glomeromycotina</taxon>
        <taxon>Glomeromycetes</taxon>
        <taxon>Diversisporales</taxon>
        <taxon>Gigasporaceae</taxon>
        <taxon>Gigaspora</taxon>
    </lineage>
</organism>
<comment type="caution">
    <text evidence="2">The sequence shown here is derived from an EMBL/GenBank/DDBJ whole genome shotgun (WGS) entry which is preliminary data.</text>
</comment>
<dbReference type="OrthoDB" id="434647at2759"/>
<dbReference type="AlphaFoldDB" id="A0A397UJK9"/>
<dbReference type="Proteomes" id="UP000266673">
    <property type="component" value="Unassembled WGS sequence"/>
</dbReference>
<sequence>MIFMIWLILPQTQGAKRIYDSYVVPIVTQYEKDIDKKLGMAHEQGAELAKQGIKLGKQVLANLYKVAAEEWISISITV</sequence>
<feature type="chain" id="PRO_5017449965" description="HVA22-like protein" evidence="1">
    <location>
        <begin position="16"/>
        <end position="78"/>
    </location>
</feature>
<evidence type="ECO:0000313" key="2">
    <source>
        <dbReference type="EMBL" id="RIB07336.1"/>
    </source>
</evidence>
<evidence type="ECO:0000313" key="3">
    <source>
        <dbReference type="Proteomes" id="UP000266673"/>
    </source>
</evidence>
<gene>
    <name evidence="2" type="ORF">C2G38_2214724</name>
</gene>
<evidence type="ECO:0008006" key="4">
    <source>
        <dbReference type="Google" id="ProtNLM"/>
    </source>
</evidence>
<reference evidence="2 3" key="1">
    <citation type="submission" date="2018-06" db="EMBL/GenBank/DDBJ databases">
        <title>Comparative genomics reveals the genomic features of Rhizophagus irregularis, R. cerebriforme, R. diaphanum and Gigaspora rosea, and their symbiotic lifestyle signature.</title>
        <authorList>
            <person name="Morin E."/>
            <person name="San Clemente H."/>
            <person name="Chen E.C.H."/>
            <person name="De La Providencia I."/>
            <person name="Hainaut M."/>
            <person name="Kuo A."/>
            <person name="Kohler A."/>
            <person name="Murat C."/>
            <person name="Tang N."/>
            <person name="Roy S."/>
            <person name="Loubradou J."/>
            <person name="Henrissat B."/>
            <person name="Grigoriev I.V."/>
            <person name="Corradi N."/>
            <person name="Roux C."/>
            <person name="Martin F.M."/>
        </authorList>
    </citation>
    <scope>NUCLEOTIDE SEQUENCE [LARGE SCALE GENOMIC DNA]</scope>
    <source>
        <strain evidence="2 3">DAOM 194757</strain>
    </source>
</reference>
<dbReference type="EMBL" id="QKWP01001672">
    <property type="protein sequence ID" value="RIB07336.1"/>
    <property type="molecule type" value="Genomic_DNA"/>
</dbReference>
<keyword evidence="3" id="KW-1185">Reference proteome</keyword>
<proteinExistence type="predicted"/>
<evidence type="ECO:0000256" key="1">
    <source>
        <dbReference type="SAM" id="SignalP"/>
    </source>
</evidence>
<protein>
    <recommendedName>
        <fullName evidence="4">HVA22-like protein</fullName>
    </recommendedName>
</protein>
<keyword evidence="1" id="KW-0732">Signal</keyword>
<feature type="signal peptide" evidence="1">
    <location>
        <begin position="1"/>
        <end position="15"/>
    </location>
</feature>